<evidence type="ECO:0000256" key="2">
    <source>
        <dbReference type="ARBA" id="ARBA00022723"/>
    </source>
</evidence>
<keyword evidence="5 6" id="KW-0411">Iron-sulfur</keyword>
<dbReference type="GO" id="GO:0051539">
    <property type="term" value="F:4 iron, 4 sulfur cluster binding"/>
    <property type="evidence" value="ECO:0007669"/>
    <property type="project" value="UniProtKB-UniRule"/>
</dbReference>
<comment type="cofactor">
    <cofactor evidence="6">
        <name>[4Fe-4S] cluster</name>
        <dbReference type="ChEBI" id="CHEBI:49883"/>
    </cofactor>
    <text evidence="6">Binds 2 [4Fe-4S] clusters.</text>
</comment>
<dbReference type="SUPFAM" id="SSF46548">
    <property type="entry name" value="alpha-helical ferredoxin"/>
    <property type="match status" value="1"/>
</dbReference>
<sequence length="447" mass="50047">MNKTETVENKLTDLKKTLAYYETFSCVQCGYCLPACPTYQTMGKETHSPRGRINLVKMTAEGKLTNLNLLADSIDKCLGCRACETACPTGVRYGKIYESAKSLLHLREEESSPSKGWKNILLHSVIPNKKRLNRLANFVWFYQKSGLQKIARHSGFLRLLPNHLGEFEALLPTLPSPVERAKRPVRFPAQGKPKYRVAFFTGCVMDAIFEKINRLSMQLLQKAGCEVVMIEGETCCGALHAHTGDLETAKQLAKQNITAFEQAANREPLDFIVNNAGGCGAMLIEYDHLFRGDPEWEPRARTFVEKTRDISQVLTMTGPLPIVKQTNQKKEVVTYQRSCHMTNVQKVTKEPLQLIRSIPGIELREMENPDKCCGSAGIYNIVNYNESMDILDDKMSTVKNTGATTIITTNPGCLLQMKMGIIREGLQDKVRAVHLVELLAEACGIEI</sequence>
<organism evidence="8 9">
    <name type="scientific">Collibacillus ludicampi</name>
    <dbReference type="NCBI Taxonomy" id="2771369"/>
    <lineage>
        <taxon>Bacteria</taxon>
        <taxon>Bacillati</taxon>
        <taxon>Bacillota</taxon>
        <taxon>Bacilli</taxon>
        <taxon>Bacillales</taxon>
        <taxon>Alicyclobacillaceae</taxon>
        <taxon>Collibacillus</taxon>
    </lineage>
</organism>
<keyword evidence="6" id="KW-0813">Transport</keyword>
<dbReference type="InterPro" id="IPR012257">
    <property type="entry name" value="Glc_ox_4Fe-4S"/>
</dbReference>
<keyword evidence="3" id="KW-0677">Repeat</keyword>
<dbReference type="InterPro" id="IPR004017">
    <property type="entry name" value="Cys_rich_dom"/>
</dbReference>
<feature type="domain" description="4Fe-4S ferredoxin-type" evidence="7">
    <location>
        <begin position="17"/>
        <end position="47"/>
    </location>
</feature>
<dbReference type="PROSITE" id="PS00198">
    <property type="entry name" value="4FE4S_FER_1"/>
    <property type="match status" value="1"/>
</dbReference>
<dbReference type="EC" id="1.1.99.14" evidence="6"/>
<keyword evidence="9" id="KW-1185">Reference proteome</keyword>
<dbReference type="GO" id="GO:0046872">
    <property type="term" value="F:metal ion binding"/>
    <property type="evidence" value="ECO:0007669"/>
    <property type="project" value="UniProtKB-UniRule"/>
</dbReference>
<dbReference type="PANTHER" id="PTHR32479:SF17">
    <property type="entry name" value="GLYCOLATE OXIDASE IRON-SULFUR SUBUNIT"/>
    <property type="match status" value="1"/>
</dbReference>
<evidence type="ECO:0000256" key="6">
    <source>
        <dbReference type="PIRNR" id="PIRNR000139"/>
    </source>
</evidence>
<dbReference type="InterPro" id="IPR017896">
    <property type="entry name" value="4Fe4S_Fe-S-bd"/>
</dbReference>
<dbReference type="RefSeq" id="WP_282199155.1">
    <property type="nucleotide sequence ID" value="NZ_BOQE01000001.1"/>
</dbReference>
<dbReference type="Pfam" id="PF02754">
    <property type="entry name" value="CCG"/>
    <property type="match status" value="2"/>
</dbReference>
<keyword evidence="1 6" id="KW-0004">4Fe-4S</keyword>
<evidence type="ECO:0000313" key="8">
    <source>
        <dbReference type="EMBL" id="GIM46002.1"/>
    </source>
</evidence>
<gene>
    <name evidence="8" type="primary">glcF_1</name>
    <name evidence="8" type="ORF">DNHGIG_15510</name>
</gene>
<evidence type="ECO:0000256" key="3">
    <source>
        <dbReference type="ARBA" id="ARBA00022737"/>
    </source>
</evidence>
<accession>A0AAV4LEY0</accession>
<dbReference type="PIRSF" id="PIRSF000139">
    <property type="entry name" value="Glc_ox_4Fe-4S"/>
    <property type="match status" value="1"/>
</dbReference>
<dbReference type="EMBL" id="BOQE01000001">
    <property type="protein sequence ID" value="GIM46002.1"/>
    <property type="molecule type" value="Genomic_DNA"/>
</dbReference>
<dbReference type="Pfam" id="PF13183">
    <property type="entry name" value="Fer4_8"/>
    <property type="match status" value="1"/>
</dbReference>
<keyword evidence="4 6" id="KW-0408">Iron</keyword>
<dbReference type="Proteomes" id="UP001057291">
    <property type="component" value="Unassembled WGS sequence"/>
</dbReference>
<comment type="function">
    <text evidence="6">Component of a complex that catalyzes the oxidation of glycolate to glyoxylate.</text>
</comment>
<keyword evidence="2 6" id="KW-0479">Metal-binding</keyword>
<feature type="domain" description="4Fe-4S ferredoxin-type" evidence="7">
    <location>
        <begin position="67"/>
        <end position="97"/>
    </location>
</feature>
<keyword evidence="6" id="KW-0249">Electron transport</keyword>
<proteinExistence type="predicted"/>
<protein>
    <recommendedName>
        <fullName evidence="6">Glycolate oxidase iron-sulfur subunit</fullName>
        <ecNumber evidence="6">1.1.99.14</ecNumber>
    </recommendedName>
</protein>
<evidence type="ECO:0000256" key="1">
    <source>
        <dbReference type="ARBA" id="ARBA00022485"/>
    </source>
</evidence>
<evidence type="ECO:0000313" key="9">
    <source>
        <dbReference type="Proteomes" id="UP001057291"/>
    </source>
</evidence>
<reference evidence="8" key="1">
    <citation type="journal article" date="2023" name="Int. J. Syst. Evol. Microbiol.">
        <title>Collibacillus ludicampi gen. nov., sp. nov., a new soil bacterium of the family Alicyclobacillaceae.</title>
        <authorList>
            <person name="Jojima T."/>
            <person name="Ioku Y."/>
            <person name="Fukuta Y."/>
            <person name="Shirasaka N."/>
            <person name="Matsumura Y."/>
            <person name="Mori M."/>
        </authorList>
    </citation>
    <scope>NUCLEOTIDE SEQUENCE</scope>
    <source>
        <strain evidence="8">TP075</strain>
    </source>
</reference>
<evidence type="ECO:0000259" key="7">
    <source>
        <dbReference type="PROSITE" id="PS51379"/>
    </source>
</evidence>
<evidence type="ECO:0000256" key="5">
    <source>
        <dbReference type="ARBA" id="ARBA00023014"/>
    </source>
</evidence>
<dbReference type="AlphaFoldDB" id="A0AAV4LEY0"/>
<dbReference type="Gene3D" id="1.10.1060.10">
    <property type="entry name" value="Alpha-helical ferredoxin"/>
    <property type="match status" value="1"/>
</dbReference>
<dbReference type="PANTHER" id="PTHR32479">
    <property type="entry name" value="GLYCOLATE OXIDASE IRON-SULFUR SUBUNIT"/>
    <property type="match status" value="1"/>
</dbReference>
<name>A0AAV4LEY0_9BACL</name>
<comment type="caution">
    <text evidence="8">The sequence shown here is derived from an EMBL/GenBank/DDBJ whole genome shotgun (WGS) entry which is preliminary data.</text>
</comment>
<comment type="catalytic activity">
    <reaction evidence="6">
        <text>glycolate + A = glyoxylate + AH2</text>
        <dbReference type="Rhea" id="RHEA:21264"/>
        <dbReference type="ChEBI" id="CHEBI:13193"/>
        <dbReference type="ChEBI" id="CHEBI:17499"/>
        <dbReference type="ChEBI" id="CHEBI:29805"/>
        <dbReference type="ChEBI" id="CHEBI:36655"/>
        <dbReference type="EC" id="1.1.99.14"/>
    </reaction>
</comment>
<dbReference type="GO" id="GO:0019154">
    <property type="term" value="F:glycolate dehydrogenase activity"/>
    <property type="evidence" value="ECO:0007669"/>
    <property type="project" value="UniProtKB-EC"/>
</dbReference>
<dbReference type="InterPro" id="IPR017900">
    <property type="entry name" value="4Fe4S_Fe_S_CS"/>
</dbReference>
<dbReference type="PROSITE" id="PS51379">
    <property type="entry name" value="4FE4S_FER_2"/>
    <property type="match status" value="2"/>
</dbReference>
<comment type="catalytic activity">
    <reaction evidence="6">
        <text>(R)-lactate + A = pyruvate + AH2</text>
        <dbReference type="Rhea" id="RHEA:15089"/>
        <dbReference type="ChEBI" id="CHEBI:13193"/>
        <dbReference type="ChEBI" id="CHEBI:15361"/>
        <dbReference type="ChEBI" id="CHEBI:16004"/>
        <dbReference type="ChEBI" id="CHEBI:17499"/>
    </reaction>
</comment>
<evidence type="ECO:0000256" key="4">
    <source>
        <dbReference type="ARBA" id="ARBA00023004"/>
    </source>
</evidence>
<dbReference type="InterPro" id="IPR009051">
    <property type="entry name" value="Helical_ferredxn"/>
</dbReference>